<name>A0A4R4BKM4_BACTU</name>
<reference evidence="1 2" key="1">
    <citation type="submission" date="2019-03" db="EMBL/GenBank/DDBJ databases">
        <title>Above-ground endophytic microbial communities from plants in different locations in the United States.</title>
        <authorList>
            <person name="Frank C."/>
        </authorList>
    </citation>
    <scope>NUCLEOTIDE SEQUENCE [LARGE SCALE GENOMIC DNA]</scope>
    <source>
        <strain evidence="1 2">LP_2_YM</strain>
    </source>
</reference>
<comment type="caution">
    <text evidence="1">The sequence shown here is derived from an EMBL/GenBank/DDBJ whole genome shotgun (WGS) entry which is preliminary data.</text>
</comment>
<dbReference type="RefSeq" id="WP_131931452.1">
    <property type="nucleotide sequence ID" value="NZ_SMDF01000001.1"/>
</dbReference>
<dbReference type="EMBL" id="SMDG01000001">
    <property type="protein sequence ID" value="TCW59681.1"/>
    <property type="molecule type" value="Genomic_DNA"/>
</dbReference>
<accession>A0A4R4BKM4</accession>
<protein>
    <submittedName>
        <fullName evidence="1">ArpU family phage transcriptional regulator</fullName>
    </submittedName>
</protein>
<dbReference type="AlphaFoldDB" id="A0A4R4BKM4"/>
<gene>
    <name evidence="1" type="ORF">EC910_101311</name>
</gene>
<organism evidence="1 2">
    <name type="scientific">Bacillus thuringiensis</name>
    <dbReference type="NCBI Taxonomy" id="1428"/>
    <lineage>
        <taxon>Bacteria</taxon>
        <taxon>Bacillati</taxon>
        <taxon>Bacillota</taxon>
        <taxon>Bacilli</taxon>
        <taxon>Bacillales</taxon>
        <taxon>Bacillaceae</taxon>
        <taxon>Bacillus</taxon>
        <taxon>Bacillus cereus group</taxon>
    </lineage>
</organism>
<evidence type="ECO:0000313" key="2">
    <source>
        <dbReference type="Proteomes" id="UP000295285"/>
    </source>
</evidence>
<dbReference type="Proteomes" id="UP000295285">
    <property type="component" value="Unassembled WGS sequence"/>
</dbReference>
<evidence type="ECO:0000313" key="1">
    <source>
        <dbReference type="EMBL" id="TCW59681.1"/>
    </source>
</evidence>
<proteinExistence type="predicted"/>
<sequence length="126" mass="15035">MGQKQLIDEKAIRPYVIEALQDYRVLKVKYQNRQERTAFGVELLFPELRANKEEENQDYLRYIQIKRTLEEALDEDQKSILEMKYMNIKLLNDDYIYTVLGLHKRTFYRKRKSAVLSVAKALGMIS</sequence>